<dbReference type="Proteomes" id="UP001194468">
    <property type="component" value="Unassembled WGS sequence"/>
</dbReference>
<dbReference type="EMBL" id="WHUW01000022">
    <property type="protein sequence ID" value="KAF8436324.1"/>
    <property type="molecule type" value="Genomic_DNA"/>
</dbReference>
<evidence type="ECO:0000313" key="2">
    <source>
        <dbReference type="Proteomes" id="UP001194468"/>
    </source>
</evidence>
<gene>
    <name evidence="1" type="ORF">L210DRAFT_987408</name>
</gene>
<protein>
    <submittedName>
        <fullName evidence="1">Uncharacterized protein</fullName>
    </submittedName>
</protein>
<comment type="caution">
    <text evidence="1">The sequence shown here is derived from an EMBL/GenBank/DDBJ whole genome shotgun (WGS) entry which is preliminary data.</text>
</comment>
<keyword evidence="2" id="KW-1185">Reference proteome</keyword>
<organism evidence="1 2">
    <name type="scientific">Boletus edulis BED1</name>
    <dbReference type="NCBI Taxonomy" id="1328754"/>
    <lineage>
        <taxon>Eukaryota</taxon>
        <taxon>Fungi</taxon>
        <taxon>Dikarya</taxon>
        <taxon>Basidiomycota</taxon>
        <taxon>Agaricomycotina</taxon>
        <taxon>Agaricomycetes</taxon>
        <taxon>Agaricomycetidae</taxon>
        <taxon>Boletales</taxon>
        <taxon>Boletineae</taxon>
        <taxon>Boletaceae</taxon>
        <taxon>Boletoideae</taxon>
        <taxon>Boletus</taxon>
    </lineage>
</organism>
<reference evidence="1" key="1">
    <citation type="submission" date="2019-10" db="EMBL/GenBank/DDBJ databases">
        <authorList>
            <consortium name="DOE Joint Genome Institute"/>
            <person name="Kuo A."/>
            <person name="Miyauchi S."/>
            <person name="Kiss E."/>
            <person name="Drula E."/>
            <person name="Kohler A."/>
            <person name="Sanchez-Garcia M."/>
            <person name="Andreopoulos B."/>
            <person name="Barry K.W."/>
            <person name="Bonito G."/>
            <person name="Buee M."/>
            <person name="Carver A."/>
            <person name="Chen C."/>
            <person name="Cichocki N."/>
            <person name="Clum A."/>
            <person name="Culley D."/>
            <person name="Crous P.W."/>
            <person name="Fauchery L."/>
            <person name="Girlanda M."/>
            <person name="Hayes R."/>
            <person name="Keri Z."/>
            <person name="LaButti K."/>
            <person name="Lipzen A."/>
            <person name="Lombard V."/>
            <person name="Magnuson J."/>
            <person name="Maillard F."/>
            <person name="Morin E."/>
            <person name="Murat C."/>
            <person name="Nolan M."/>
            <person name="Ohm R."/>
            <person name="Pangilinan J."/>
            <person name="Pereira M."/>
            <person name="Perotto S."/>
            <person name="Peter M."/>
            <person name="Riley R."/>
            <person name="Sitrit Y."/>
            <person name="Stielow B."/>
            <person name="Szollosi G."/>
            <person name="Zifcakova L."/>
            <person name="Stursova M."/>
            <person name="Spatafora J.W."/>
            <person name="Tedersoo L."/>
            <person name="Vaario L.-M."/>
            <person name="Yamada A."/>
            <person name="Yan M."/>
            <person name="Wang P."/>
            <person name="Xu J."/>
            <person name="Bruns T."/>
            <person name="Baldrian P."/>
            <person name="Vilgalys R."/>
            <person name="Henrissat B."/>
            <person name="Grigoriev I.V."/>
            <person name="Hibbett D."/>
            <person name="Nagy L.G."/>
            <person name="Martin F.M."/>
        </authorList>
    </citation>
    <scope>NUCLEOTIDE SEQUENCE</scope>
    <source>
        <strain evidence="1">BED1</strain>
    </source>
</reference>
<reference evidence="1" key="2">
    <citation type="journal article" date="2020" name="Nat. Commun.">
        <title>Large-scale genome sequencing of mycorrhizal fungi provides insights into the early evolution of symbiotic traits.</title>
        <authorList>
            <person name="Miyauchi S."/>
            <person name="Kiss E."/>
            <person name="Kuo A."/>
            <person name="Drula E."/>
            <person name="Kohler A."/>
            <person name="Sanchez-Garcia M."/>
            <person name="Morin E."/>
            <person name="Andreopoulos B."/>
            <person name="Barry K.W."/>
            <person name="Bonito G."/>
            <person name="Buee M."/>
            <person name="Carver A."/>
            <person name="Chen C."/>
            <person name="Cichocki N."/>
            <person name="Clum A."/>
            <person name="Culley D."/>
            <person name="Crous P.W."/>
            <person name="Fauchery L."/>
            <person name="Girlanda M."/>
            <person name="Hayes R.D."/>
            <person name="Keri Z."/>
            <person name="LaButti K."/>
            <person name="Lipzen A."/>
            <person name="Lombard V."/>
            <person name="Magnuson J."/>
            <person name="Maillard F."/>
            <person name="Murat C."/>
            <person name="Nolan M."/>
            <person name="Ohm R.A."/>
            <person name="Pangilinan J."/>
            <person name="Pereira M.F."/>
            <person name="Perotto S."/>
            <person name="Peter M."/>
            <person name="Pfister S."/>
            <person name="Riley R."/>
            <person name="Sitrit Y."/>
            <person name="Stielow J.B."/>
            <person name="Szollosi G."/>
            <person name="Zifcakova L."/>
            <person name="Stursova M."/>
            <person name="Spatafora J.W."/>
            <person name="Tedersoo L."/>
            <person name="Vaario L.M."/>
            <person name="Yamada A."/>
            <person name="Yan M."/>
            <person name="Wang P."/>
            <person name="Xu J."/>
            <person name="Bruns T."/>
            <person name="Baldrian P."/>
            <person name="Vilgalys R."/>
            <person name="Dunand C."/>
            <person name="Henrissat B."/>
            <person name="Grigoriev I.V."/>
            <person name="Hibbett D."/>
            <person name="Nagy L.G."/>
            <person name="Martin F.M."/>
        </authorList>
    </citation>
    <scope>NUCLEOTIDE SEQUENCE</scope>
    <source>
        <strain evidence="1">BED1</strain>
    </source>
</reference>
<dbReference type="AlphaFoldDB" id="A0AAD4BNY0"/>
<proteinExistence type="predicted"/>
<evidence type="ECO:0000313" key="1">
    <source>
        <dbReference type="EMBL" id="KAF8436324.1"/>
    </source>
</evidence>
<name>A0AAD4BNY0_BOLED</name>
<accession>A0AAD4BNY0</accession>
<sequence length="109" mass="12110">MAVLNLPLPSLISLEVMFQDLRLFQSSLKLFPKNSPKIRNINVSVDDLDGVTTFSKIEPNYICCWQNLTSVVGSQFALDVHELVHLSRIPALTELNIASSTTLKNPPTT</sequence>